<protein>
    <submittedName>
        <fullName evidence="2">Uncharacterized protein</fullName>
    </submittedName>
</protein>
<evidence type="ECO:0000313" key="3">
    <source>
        <dbReference type="Proteomes" id="UP000612585"/>
    </source>
</evidence>
<gene>
    <name evidence="2" type="ORF">Vau01_093510</name>
</gene>
<proteinExistence type="predicted"/>
<reference evidence="2" key="1">
    <citation type="submission" date="2021-01" db="EMBL/GenBank/DDBJ databases">
        <title>Whole genome shotgun sequence of Virgisporangium aurantiacum NBRC 16421.</title>
        <authorList>
            <person name="Komaki H."/>
            <person name="Tamura T."/>
        </authorList>
    </citation>
    <scope>NUCLEOTIDE SEQUENCE</scope>
    <source>
        <strain evidence="2">NBRC 16421</strain>
    </source>
</reference>
<dbReference type="EMBL" id="BOPG01000071">
    <property type="protein sequence ID" value="GIJ61835.1"/>
    <property type="molecule type" value="Genomic_DNA"/>
</dbReference>
<organism evidence="2 3">
    <name type="scientific">Virgisporangium aurantiacum</name>
    <dbReference type="NCBI Taxonomy" id="175570"/>
    <lineage>
        <taxon>Bacteria</taxon>
        <taxon>Bacillati</taxon>
        <taxon>Actinomycetota</taxon>
        <taxon>Actinomycetes</taxon>
        <taxon>Micromonosporales</taxon>
        <taxon>Micromonosporaceae</taxon>
        <taxon>Virgisporangium</taxon>
    </lineage>
</organism>
<sequence length="82" mass="8859">MTGGLDRDVERGGDPRKNSRHHETVGANRESTDREGEKTTIHVVSPTDCAYLSEHSGAWTLGRDPFSTLKAQVTGVAPVKAL</sequence>
<dbReference type="AlphaFoldDB" id="A0A8J3ZHU9"/>
<keyword evidence="3" id="KW-1185">Reference proteome</keyword>
<dbReference type="Proteomes" id="UP000612585">
    <property type="component" value="Unassembled WGS sequence"/>
</dbReference>
<evidence type="ECO:0000313" key="2">
    <source>
        <dbReference type="EMBL" id="GIJ61835.1"/>
    </source>
</evidence>
<feature type="region of interest" description="Disordered" evidence="1">
    <location>
        <begin position="1"/>
        <end position="38"/>
    </location>
</feature>
<name>A0A8J3ZHU9_9ACTN</name>
<comment type="caution">
    <text evidence="2">The sequence shown here is derived from an EMBL/GenBank/DDBJ whole genome shotgun (WGS) entry which is preliminary data.</text>
</comment>
<accession>A0A8J3ZHU9</accession>
<evidence type="ECO:0000256" key="1">
    <source>
        <dbReference type="SAM" id="MobiDB-lite"/>
    </source>
</evidence>